<dbReference type="InterPro" id="IPR036525">
    <property type="entry name" value="Tubulin/FtsZ_GTPase_sf"/>
</dbReference>
<organism evidence="9 13">
    <name type="scientific">Huberarchaeum crystalense</name>
    <dbReference type="NCBI Taxonomy" id="2014257"/>
    <lineage>
        <taxon>Archaea</taxon>
        <taxon>Candidatus Huberarchaeota</taxon>
        <taxon>Candidatus Huberarchaeia</taxon>
        <taxon>Candidatus Huberarchaeales</taxon>
        <taxon>Candidatus Huberarchaeaceae</taxon>
        <taxon>Candidatus Huberarchaeum</taxon>
    </lineage>
</organism>
<feature type="binding site" evidence="5">
    <location>
        <position position="171"/>
    </location>
    <ligand>
        <name>GTP</name>
        <dbReference type="ChEBI" id="CHEBI:37565"/>
    </ligand>
</feature>
<dbReference type="Gene3D" id="3.40.50.1440">
    <property type="entry name" value="Tubulin/FtsZ, GTPase domain"/>
    <property type="match status" value="1"/>
</dbReference>
<dbReference type="InterPro" id="IPR024757">
    <property type="entry name" value="FtsZ_C"/>
</dbReference>
<dbReference type="EMBL" id="PFIH01000023">
    <property type="protein sequence ID" value="PIX28157.1"/>
    <property type="molecule type" value="Genomic_DNA"/>
</dbReference>
<evidence type="ECO:0000313" key="13">
    <source>
        <dbReference type="Proteomes" id="UP000229789"/>
    </source>
</evidence>
<comment type="caution">
    <text evidence="9">The sequence shown here is derived from an EMBL/GenBank/DDBJ whole genome shotgun (WGS) entry which is preliminary data.</text>
</comment>
<dbReference type="Pfam" id="PF12327">
    <property type="entry name" value="FtsZ_C"/>
    <property type="match status" value="1"/>
</dbReference>
<dbReference type="GO" id="GO:0032153">
    <property type="term" value="C:cell division site"/>
    <property type="evidence" value="ECO:0007669"/>
    <property type="project" value="UniProtKB-UniRule"/>
</dbReference>
<dbReference type="GO" id="GO:0051258">
    <property type="term" value="P:protein polymerization"/>
    <property type="evidence" value="ECO:0007669"/>
    <property type="project" value="UniProtKB-UniRule"/>
</dbReference>
<evidence type="ECO:0000313" key="15">
    <source>
        <dbReference type="Proteomes" id="UP000230713"/>
    </source>
</evidence>
<protein>
    <recommendedName>
        <fullName evidence="5 6">Cell division protein FtsZ</fullName>
    </recommendedName>
</protein>
<gene>
    <name evidence="5 9" type="primary">ftsZ</name>
    <name evidence="11" type="ORF">COS22_01610</name>
    <name evidence="10" type="ORF">COS45_02385</name>
    <name evidence="9" type="ORF">COW69_00710</name>
    <name evidence="12" type="ORF">COZ66_01050</name>
</gene>
<dbReference type="EMBL" id="PEUT01000056">
    <property type="protein sequence ID" value="PIV13524.1"/>
    <property type="molecule type" value="Genomic_DNA"/>
</dbReference>
<dbReference type="InterPro" id="IPR045061">
    <property type="entry name" value="FtsZ/CetZ"/>
</dbReference>
<dbReference type="PANTHER" id="PTHR30314:SF3">
    <property type="entry name" value="MITOCHONDRIAL DIVISION PROTEIN FSZA"/>
    <property type="match status" value="1"/>
</dbReference>
<feature type="binding site" evidence="5">
    <location>
        <begin position="49"/>
        <end position="53"/>
    </location>
    <ligand>
        <name>GTP</name>
        <dbReference type="ChEBI" id="CHEBI:37565"/>
    </ligand>
</feature>
<dbReference type="AlphaFoldDB" id="A0A2G9LJL7"/>
<dbReference type="InterPro" id="IPR003008">
    <property type="entry name" value="Tubulin_FtsZ_GTPase"/>
</dbReference>
<reference evidence="14 15" key="1">
    <citation type="submission" date="2017-09" db="EMBL/GenBank/DDBJ databases">
        <title>Depth-based differentiation of microbial function through sediment-hosted aquifers and enrichment of novel symbionts in the deep terrestrial subsurface.</title>
        <authorList>
            <person name="Probst A.J."/>
            <person name="Ladd B."/>
            <person name="Jarett J.K."/>
            <person name="Geller-Mcgrath D.E."/>
            <person name="Sieber C.M.K."/>
            <person name="Emerson J.B."/>
            <person name="Anantharaman K."/>
            <person name="Thomas B.C."/>
            <person name="Malmstrom R."/>
            <person name="Stieglmeier M."/>
            <person name="Klingl A."/>
            <person name="Woyke T."/>
            <person name="Ryan C.M."/>
            <person name="Banfield J.F."/>
        </authorList>
    </citation>
    <scope>NUCLEOTIDE SEQUENCE [LARGE SCALE GENOMIC DNA]</scope>
</reference>
<accession>A0A2H9M1U3</accession>
<dbReference type="Proteomes" id="UP000230713">
    <property type="component" value="Unassembled WGS sequence"/>
</dbReference>
<feature type="domain" description="Tubulin/FtsZ 2-layer sandwich" evidence="8">
    <location>
        <begin position="234"/>
        <end position="359"/>
    </location>
</feature>
<dbReference type="NCBIfam" id="TIGR00065">
    <property type="entry name" value="ftsZ"/>
    <property type="match status" value="1"/>
</dbReference>
<dbReference type="GO" id="GO:0003924">
    <property type="term" value="F:GTPase activity"/>
    <property type="evidence" value="ECO:0007669"/>
    <property type="project" value="UniProtKB-UniRule"/>
</dbReference>
<evidence type="ECO:0000259" key="8">
    <source>
        <dbReference type="SMART" id="SM00865"/>
    </source>
</evidence>
<evidence type="ECO:0000256" key="1">
    <source>
        <dbReference type="ARBA" id="ARBA00009690"/>
    </source>
</evidence>
<evidence type="ECO:0000256" key="5">
    <source>
        <dbReference type="HAMAP-Rule" id="MF_00909"/>
    </source>
</evidence>
<evidence type="ECO:0000256" key="2">
    <source>
        <dbReference type="ARBA" id="ARBA00022741"/>
    </source>
</evidence>
<accession>A0A2H9N2S2</accession>
<dbReference type="GO" id="GO:0043093">
    <property type="term" value="P:FtsZ-dependent cytokinesis"/>
    <property type="evidence" value="ECO:0007669"/>
    <property type="project" value="UniProtKB-UniRule"/>
</dbReference>
<dbReference type="InterPro" id="IPR008280">
    <property type="entry name" value="Tub_FtsZ_C"/>
</dbReference>
<dbReference type="HAMAP" id="MF_00909">
    <property type="entry name" value="FtsZ"/>
    <property type="match status" value="1"/>
</dbReference>
<keyword evidence="3 5" id="KW-0342">GTP-binding</keyword>
<feature type="binding site" evidence="5">
    <location>
        <position position="168"/>
    </location>
    <ligand>
        <name>GTP</name>
        <dbReference type="ChEBI" id="CHEBI:37565"/>
    </ligand>
</feature>
<dbReference type="SUPFAM" id="SSF52490">
    <property type="entry name" value="Tubulin nucleotide-binding domain-like"/>
    <property type="match status" value="1"/>
</dbReference>
<dbReference type="EMBL" id="PETW01000026">
    <property type="protein sequence ID" value="PIV46406.1"/>
    <property type="molecule type" value="Genomic_DNA"/>
</dbReference>
<evidence type="ECO:0000256" key="6">
    <source>
        <dbReference type="NCBIfam" id="TIGR00065"/>
    </source>
</evidence>
<dbReference type="CDD" id="cd02201">
    <property type="entry name" value="FtsZ_type1"/>
    <property type="match status" value="1"/>
</dbReference>
<dbReference type="GO" id="GO:0005737">
    <property type="term" value="C:cytoplasm"/>
    <property type="evidence" value="ECO:0007669"/>
    <property type="project" value="UniProtKB-SubCell"/>
</dbReference>
<dbReference type="GO" id="GO:0005525">
    <property type="term" value="F:GTP binding"/>
    <property type="evidence" value="ECO:0007669"/>
    <property type="project" value="UniProtKB-UniRule"/>
</dbReference>
<keyword evidence="2 5" id="KW-0547">Nucleotide-binding</keyword>
<dbReference type="SMART" id="SM00865">
    <property type="entry name" value="Tubulin_C"/>
    <property type="match status" value="1"/>
</dbReference>
<evidence type="ECO:0000313" key="9">
    <source>
        <dbReference type="EMBL" id="PIN66715.1"/>
    </source>
</evidence>
<sequence length="384" mass="40162">MLFTSKKQGGKMSFLLKKAEEIADIRKGEFTSKFNEAPSVKIIVFGCGGAGSNAATNIFSRNMPGVTVVAANTDAQHLNERTRANQKILLGAEVTKGRGAGGIMGIGGAAAEASIQEIKNALKGSDLVFITAGMGGGTGTGTAPIVAKAAKDLGALVISIITMPFSMECGRIGTAISGLAKLREFSDTVTVIDNNRITDVFGDLPCRNAFAMADTIITTSIEGIATTVNNVGEINLDFSDLRRIFETGGTLATVGVGEKNSSEAKTEEESVGAAVKQALSSPLLDITYEGATGALVDITVGTKVRLRNFTKVGEMIASKMDPGAINMVGLRVSPDMGEHGVRVITTITGVSSPQILNQKSEYEQVLERKNILKSKLGLDAIEID</sequence>
<dbReference type="PANTHER" id="PTHR30314">
    <property type="entry name" value="CELL DIVISION PROTEIN FTSZ-RELATED"/>
    <property type="match status" value="1"/>
</dbReference>
<accession>A0A2H9M7W3</accession>
<dbReference type="EMBL" id="PCUF01000006">
    <property type="protein sequence ID" value="PIN66715.1"/>
    <property type="molecule type" value="Genomic_DNA"/>
</dbReference>
<comment type="subcellular location">
    <subcellularLocation>
        <location evidence="5">Cytoplasm</location>
    </subcellularLocation>
    <text evidence="5">Assembles at midcell at the inner surface of the cytoplasmic membrane.</text>
</comment>
<evidence type="ECO:0000313" key="11">
    <source>
        <dbReference type="EMBL" id="PIV46406.1"/>
    </source>
</evidence>
<reference evidence="9 13" key="2">
    <citation type="submission" date="2017-09" db="EMBL/GenBank/DDBJ databases">
        <title>Depth-based differentiation of microbial function through sediment-hosted aquifers and enrichment of novel symbionts in the deep terrestrial subsurface.</title>
        <authorList>
            <person name="Probst A.J."/>
            <person name="Ladd B."/>
            <person name="Jarett J.K."/>
            <person name="Geller-Mcgrath D.E."/>
            <person name="Sieber C.M."/>
            <person name="Emerson J.B."/>
            <person name="Anantharaman K."/>
            <person name="Thomas B.C."/>
            <person name="Malmstrom R."/>
            <person name="Stieglmeier M."/>
            <person name="Klingl A."/>
            <person name="Woyke T."/>
            <person name="Ryan C.M."/>
            <person name="Banfield J.F."/>
        </authorList>
    </citation>
    <scope>NUCLEOTIDE SEQUENCE [LARGE SCALE GENOMIC DNA]</scope>
    <source>
        <strain evidence="11">CG02_land_8_20_14_3_00_31_209</strain>
        <strain evidence="10">CG03_land_8_20_14_0_80_31_114</strain>
        <strain evidence="9">CG18_big_fil_WC_8_21_14_2_50_31_19</strain>
        <strain evidence="12">CG_4_8_14_3_um_filter</strain>
    </source>
</reference>
<dbReference type="SUPFAM" id="SSF55307">
    <property type="entry name" value="Tubulin C-terminal domain-like"/>
    <property type="match status" value="1"/>
</dbReference>
<dbReference type="Proteomes" id="UP000231449">
    <property type="component" value="Unassembled WGS sequence"/>
</dbReference>
<dbReference type="SMART" id="SM00864">
    <property type="entry name" value="Tubulin"/>
    <property type="match status" value="1"/>
</dbReference>
<keyword evidence="4 5" id="KW-0717">Septation</keyword>
<feature type="binding site" evidence="5">
    <location>
        <position position="214"/>
    </location>
    <ligand>
        <name>GTP</name>
        <dbReference type="ChEBI" id="CHEBI:37565"/>
    </ligand>
</feature>
<comment type="subunit">
    <text evidence="5">Homodimer. Polymerizes to form a dynamic ring structure in a strictly GTP-dependent manner. Interacts directly with several other division proteins.</text>
</comment>
<comment type="function">
    <text evidence="5">Essential cell division protein that forms a contractile ring structure (Z ring) at the future cell division site. The regulation of the ring assembly controls the timing and the location of cell division. One of the functions of the FtsZ ring is to recruit other cell division proteins to the septum to produce a new cell wall between the dividing cells. Binds GTP and shows GTPase activity.</text>
</comment>
<comment type="similarity">
    <text evidence="1 5">Belongs to the FtsZ family.</text>
</comment>
<dbReference type="Pfam" id="PF00091">
    <property type="entry name" value="Tubulin"/>
    <property type="match status" value="1"/>
</dbReference>
<keyword evidence="5" id="KW-0131">Cell cycle</keyword>
<feature type="binding site" evidence="5">
    <location>
        <begin position="137"/>
        <end position="139"/>
    </location>
    <ligand>
        <name>GTP</name>
        <dbReference type="ChEBI" id="CHEBI:37565"/>
    </ligand>
</feature>
<dbReference type="InterPro" id="IPR018316">
    <property type="entry name" value="Tubulin/FtsZ_2-layer-sand-dom"/>
</dbReference>
<keyword evidence="5" id="KW-0963">Cytoplasm</keyword>
<feature type="domain" description="Tubulin/FtsZ GTPase" evidence="7">
    <location>
        <begin position="41"/>
        <end position="232"/>
    </location>
</feature>
<evidence type="ECO:0000256" key="4">
    <source>
        <dbReference type="ARBA" id="ARBA00023210"/>
    </source>
</evidence>
<dbReference type="Proteomes" id="UP000230477">
    <property type="component" value="Unassembled WGS sequence"/>
</dbReference>
<proteinExistence type="inferred from homology"/>
<dbReference type="PRINTS" id="PR00423">
    <property type="entry name" value="CELLDVISFTSZ"/>
</dbReference>
<evidence type="ECO:0000313" key="14">
    <source>
        <dbReference type="Proteomes" id="UP000230477"/>
    </source>
</evidence>
<evidence type="ECO:0000313" key="10">
    <source>
        <dbReference type="EMBL" id="PIV13524.1"/>
    </source>
</evidence>
<evidence type="ECO:0000259" key="7">
    <source>
        <dbReference type="SMART" id="SM00864"/>
    </source>
</evidence>
<dbReference type="Proteomes" id="UP000229789">
    <property type="component" value="Unassembled WGS sequence"/>
</dbReference>
<evidence type="ECO:0000313" key="12">
    <source>
        <dbReference type="EMBL" id="PIX28157.1"/>
    </source>
</evidence>
<accession>A0A2G9LJL7</accession>
<keyword evidence="5 9" id="KW-0132">Cell division</keyword>
<evidence type="ECO:0000256" key="3">
    <source>
        <dbReference type="ARBA" id="ARBA00023134"/>
    </source>
</evidence>
<dbReference type="InterPro" id="IPR000158">
    <property type="entry name" value="Cell_div_FtsZ"/>
</dbReference>
<name>A0A2G9LJL7_HUBC1</name>